<organism evidence="2 3">
    <name type="scientific">Sinomonas halotolerans</name>
    <dbReference type="NCBI Taxonomy" id="1644133"/>
    <lineage>
        <taxon>Bacteria</taxon>
        <taxon>Bacillati</taxon>
        <taxon>Actinomycetota</taxon>
        <taxon>Actinomycetes</taxon>
        <taxon>Micrococcales</taxon>
        <taxon>Micrococcaceae</taxon>
        <taxon>Sinomonas</taxon>
    </lineage>
</organism>
<accession>A0ABU9WVM9</accession>
<feature type="chain" id="PRO_5046002855" description="DUF3224 domain-containing protein" evidence="1">
    <location>
        <begin position="37"/>
        <end position="163"/>
    </location>
</feature>
<keyword evidence="3" id="KW-1185">Reference proteome</keyword>
<dbReference type="EMBL" id="JBDFRB010000001">
    <property type="protein sequence ID" value="MEN2743230.1"/>
    <property type="molecule type" value="Genomic_DNA"/>
</dbReference>
<dbReference type="RefSeq" id="WP_345882707.1">
    <property type="nucleotide sequence ID" value="NZ_JBDFRB010000001.1"/>
</dbReference>
<evidence type="ECO:0000313" key="3">
    <source>
        <dbReference type="Proteomes" id="UP001422074"/>
    </source>
</evidence>
<name>A0ABU9WVM9_9MICC</name>
<gene>
    <name evidence="2" type="ORF">ABCQ75_01585</name>
</gene>
<reference evidence="2 3" key="1">
    <citation type="submission" date="2024-05" db="EMBL/GenBank/DDBJ databases">
        <title>Sinomonas sp. nov., isolated from a waste landfill.</title>
        <authorList>
            <person name="Zhao Y."/>
        </authorList>
    </citation>
    <scope>NUCLEOTIDE SEQUENCE [LARGE SCALE GENOMIC DNA]</scope>
    <source>
        <strain evidence="2 3">CCTCC AB2014300</strain>
    </source>
</reference>
<dbReference type="Proteomes" id="UP001422074">
    <property type="component" value="Unassembled WGS sequence"/>
</dbReference>
<evidence type="ECO:0000256" key="1">
    <source>
        <dbReference type="SAM" id="SignalP"/>
    </source>
</evidence>
<protein>
    <recommendedName>
        <fullName evidence="4">DUF3224 domain-containing protein</fullName>
    </recommendedName>
</protein>
<evidence type="ECO:0000313" key="2">
    <source>
        <dbReference type="EMBL" id="MEN2743230.1"/>
    </source>
</evidence>
<sequence length="163" mass="16707">MRNQEVVIEMTGAMRWAAAALAVAAASAVGVAPANAETPAEFTITEEIDFESGGPQSFTATGPLCASGTFVDEPQTFAAYKGRSGHLVILIDTVYTCDDGSGSFNALKQILITFTGEDSSTNSGPIILRGGTGDYVGLVGHGRDLGEASGTHGTGTITGYVVR</sequence>
<keyword evidence="1" id="KW-0732">Signal</keyword>
<comment type="caution">
    <text evidence="2">The sequence shown here is derived from an EMBL/GenBank/DDBJ whole genome shotgun (WGS) entry which is preliminary data.</text>
</comment>
<feature type="signal peptide" evidence="1">
    <location>
        <begin position="1"/>
        <end position="36"/>
    </location>
</feature>
<proteinExistence type="predicted"/>
<evidence type="ECO:0008006" key="4">
    <source>
        <dbReference type="Google" id="ProtNLM"/>
    </source>
</evidence>